<keyword evidence="2 3" id="KW-0040">ANK repeat</keyword>
<keyword evidence="1" id="KW-0677">Repeat</keyword>
<evidence type="ECO:0000256" key="4">
    <source>
        <dbReference type="SAM" id="Phobius"/>
    </source>
</evidence>
<dbReference type="SUPFAM" id="SSF48403">
    <property type="entry name" value="Ankyrin repeat"/>
    <property type="match status" value="1"/>
</dbReference>
<dbReference type="InterPro" id="IPR036770">
    <property type="entry name" value="Ankyrin_rpt-contain_sf"/>
</dbReference>
<keyword evidence="4" id="KW-1133">Transmembrane helix</keyword>
<evidence type="ECO:0000256" key="2">
    <source>
        <dbReference type="ARBA" id="ARBA00023043"/>
    </source>
</evidence>
<sequence>MLKKEIGKKSEFDVKLDMLESRIDYKEDYSRRNNLRFDGLDESPNEKWEETQVKIQHLFRDKLEIGTIQLERAHRMVGELLVVSLLLRLLLVVTLLMRSLLGSAGAFTALGGNPSVADGGARDPGAACALLQVAGSDDVREEKKGWENTTQRKVLEQLSGAGWALSSRDRYGGTPLLYAAVGGYVAAVQWLVQRGCDPRVQAKDGLTPLEAAVQCGSHEVETWLANNGGGILRSEILREEEVKLATAVEKGDEAGVRSALSMGARLDITVPTTLGAFWSLPTARILWQRMVKEADISRACGEDKPTDTAFTLKELQSTL</sequence>
<comment type="caution">
    <text evidence="5">The sequence shown here is derived from an EMBL/GenBank/DDBJ whole genome shotgun (WGS) entry which is preliminary data.</text>
</comment>
<proteinExistence type="predicted"/>
<gene>
    <name evidence="5" type="ORF">O3P69_018982</name>
</gene>
<dbReference type="Pfam" id="PF12796">
    <property type="entry name" value="Ank_2"/>
    <property type="match status" value="1"/>
</dbReference>
<keyword evidence="6" id="KW-1185">Reference proteome</keyword>
<dbReference type="PROSITE" id="PS50088">
    <property type="entry name" value="ANK_REPEAT"/>
    <property type="match status" value="1"/>
</dbReference>
<dbReference type="PANTHER" id="PTHR24189:SF50">
    <property type="entry name" value="ANKYRIN REPEAT AND SOCS BOX PROTEIN 2"/>
    <property type="match status" value="1"/>
</dbReference>
<name>A0AAW0SA52_SCYPA</name>
<dbReference type="AlphaFoldDB" id="A0AAW0SA52"/>
<reference evidence="5 6" key="1">
    <citation type="submission" date="2023-03" db="EMBL/GenBank/DDBJ databases">
        <title>High-quality genome of Scylla paramamosain provides insights in environmental adaptation.</title>
        <authorList>
            <person name="Zhang L."/>
        </authorList>
    </citation>
    <scope>NUCLEOTIDE SEQUENCE [LARGE SCALE GENOMIC DNA]</scope>
    <source>
        <strain evidence="5">LZ_2023a</strain>
        <tissue evidence="5">Muscle</tissue>
    </source>
</reference>
<dbReference type="EMBL" id="JARAKH010006415">
    <property type="protein sequence ID" value="KAK8371732.1"/>
    <property type="molecule type" value="Genomic_DNA"/>
</dbReference>
<feature type="repeat" description="ANK" evidence="3">
    <location>
        <begin position="171"/>
        <end position="203"/>
    </location>
</feature>
<evidence type="ECO:0000313" key="5">
    <source>
        <dbReference type="EMBL" id="KAK8371732.1"/>
    </source>
</evidence>
<dbReference type="Gene3D" id="1.25.40.20">
    <property type="entry name" value="Ankyrin repeat-containing domain"/>
    <property type="match status" value="1"/>
</dbReference>
<dbReference type="InterPro" id="IPR002110">
    <property type="entry name" value="Ankyrin_rpt"/>
</dbReference>
<dbReference type="GO" id="GO:0005634">
    <property type="term" value="C:nucleus"/>
    <property type="evidence" value="ECO:0007669"/>
    <property type="project" value="TreeGrafter"/>
</dbReference>
<protein>
    <submittedName>
        <fullName evidence="5">Uncharacterized protein</fullName>
    </submittedName>
</protein>
<keyword evidence="4" id="KW-0812">Transmembrane</keyword>
<evidence type="ECO:0000256" key="3">
    <source>
        <dbReference type="PROSITE-ProRule" id="PRU00023"/>
    </source>
</evidence>
<dbReference type="Gene3D" id="3.30.70.1820">
    <property type="entry name" value="L1 transposable element, RRM domain"/>
    <property type="match status" value="1"/>
</dbReference>
<dbReference type="PANTHER" id="PTHR24189">
    <property type="entry name" value="MYOTROPHIN"/>
    <property type="match status" value="1"/>
</dbReference>
<evidence type="ECO:0000313" key="6">
    <source>
        <dbReference type="Proteomes" id="UP001487740"/>
    </source>
</evidence>
<dbReference type="PROSITE" id="PS50297">
    <property type="entry name" value="ANK_REP_REGION"/>
    <property type="match status" value="1"/>
</dbReference>
<keyword evidence="4" id="KW-0472">Membrane</keyword>
<feature type="transmembrane region" description="Helical" evidence="4">
    <location>
        <begin position="80"/>
        <end position="101"/>
    </location>
</feature>
<dbReference type="InterPro" id="IPR050745">
    <property type="entry name" value="Multifunctional_regulatory"/>
</dbReference>
<evidence type="ECO:0000256" key="1">
    <source>
        <dbReference type="ARBA" id="ARBA00022737"/>
    </source>
</evidence>
<dbReference type="Proteomes" id="UP001487740">
    <property type="component" value="Unassembled WGS sequence"/>
</dbReference>
<dbReference type="GO" id="GO:0005737">
    <property type="term" value="C:cytoplasm"/>
    <property type="evidence" value="ECO:0007669"/>
    <property type="project" value="TreeGrafter"/>
</dbReference>
<dbReference type="SMART" id="SM00248">
    <property type="entry name" value="ANK"/>
    <property type="match status" value="2"/>
</dbReference>
<accession>A0AAW0SA52</accession>
<organism evidence="5 6">
    <name type="scientific">Scylla paramamosain</name>
    <name type="common">Mud crab</name>
    <dbReference type="NCBI Taxonomy" id="85552"/>
    <lineage>
        <taxon>Eukaryota</taxon>
        <taxon>Metazoa</taxon>
        <taxon>Ecdysozoa</taxon>
        <taxon>Arthropoda</taxon>
        <taxon>Crustacea</taxon>
        <taxon>Multicrustacea</taxon>
        <taxon>Malacostraca</taxon>
        <taxon>Eumalacostraca</taxon>
        <taxon>Eucarida</taxon>
        <taxon>Decapoda</taxon>
        <taxon>Pleocyemata</taxon>
        <taxon>Brachyura</taxon>
        <taxon>Eubrachyura</taxon>
        <taxon>Portunoidea</taxon>
        <taxon>Portunidae</taxon>
        <taxon>Portuninae</taxon>
        <taxon>Scylla</taxon>
    </lineage>
</organism>